<evidence type="ECO:0008006" key="3">
    <source>
        <dbReference type="Google" id="ProtNLM"/>
    </source>
</evidence>
<sequence length="108" mass="12272">MEKNFTPEQIDFINRVVFKHIDKMTAEVANIVEQTEKAAHQELAEHGIDMTEFYPANQPFLMMTIVQTLIDRVHGGDMALAQKMITIEAKRLNVSVNVEADKSRVSGR</sequence>
<reference evidence="1" key="1">
    <citation type="submission" date="2022-07" db="EMBL/GenBank/DDBJ databases">
        <title>Complete genome sequence of carbapenem-resistant Klebsiella spp. in Japan.</title>
        <authorList>
            <person name="Maehana S."/>
            <person name="Suzuki M."/>
            <person name="Kitasato H."/>
        </authorList>
    </citation>
    <scope>NUCLEOTIDE SEQUENCE</scope>
    <source>
        <strain evidence="1">KAM644</strain>
    </source>
</reference>
<protein>
    <recommendedName>
        <fullName evidence="3">Nitroreductase</fullName>
    </recommendedName>
</protein>
<dbReference type="Proteomes" id="UP001058353">
    <property type="component" value="Chromosome"/>
</dbReference>
<proteinExistence type="predicted"/>
<gene>
    <name evidence="1" type="ORF">KAM644c_21230</name>
</gene>
<dbReference type="EMBL" id="AP026407">
    <property type="protein sequence ID" value="BDO13057.1"/>
    <property type="molecule type" value="Genomic_DNA"/>
</dbReference>
<organism evidence="1 2">
    <name type="scientific">Klebsiella quasipneumoniae subsp. quasipneumoniae</name>
    <dbReference type="NCBI Taxonomy" id="1667327"/>
    <lineage>
        <taxon>Bacteria</taxon>
        <taxon>Pseudomonadati</taxon>
        <taxon>Pseudomonadota</taxon>
        <taxon>Gammaproteobacteria</taxon>
        <taxon>Enterobacterales</taxon>
        <taxon>Enterobacteriaceae</taxon>
        <taxon>Klebsiella/Raoultella group</taxon>
        <taxon>Klebsiella</taxon>
        <taxon>Klebsiella pneumoniae complex</taxon>
    </lineage>
</organism>
<accession>A0AAN2CDI5</accession>
<dbReference type="AlphaFoldDB" id="A0AAN2CDI5"/>
<name>A0AAN2CDI5_9ENTR</name>
<evidence type="ECO:0000313" key="2">
    <source>
        <dbReference type="Proteomes" id="UP001058353"/>
    </source>
</evidence>
<evidence type="ECO:0000313" key="1">
    <source>
        <dbReference type="EMBL" id="BDO13057.1"/>
    </source>
</evidence>
<dbReference type="RefSeq" id="WP_065881387.1">
    <property type="nucleotide sequence ID" value="NZ_AP026392.1"/>
</dbReference>